<name>L0P208_PHYED</name>
<organism evidence="1">
    <name type="scientific">Phyllostachys edulis</name>
    <name type="common">Tortoise shell bamboo</name>
    <name type="synonym">Bambusa edulis</name>
    <dbReference type="NCBI Taxonomy" id="38705"/>
    <lineage>
        <taxon>Eukaryota</taxon>
        <taxon>Viridiplantae</taxon>
        <taxon>Streptophyta</taxon>
        <taxon>Embryophyta</taxon>
        <taxon>Tracheophyta</taxon>
        <taxon>Spermatophyta</taxon>
        <taxon>Magnoliopsida</taxon>
        <taxon>Liliopsida</taxon>
        <taxon>Poales</taxon>
        <taxon>Poaceae</taxon>
        <taxon>BOP clade</taxon>
        <taxon>Bambusoideae</taxon>
        <taxon>Arundinarodae</taxon>
        <taxon>Arundinarieae</taxon>
        <taxon>Arundinariinae</taxon>
        <taxon>Phyllostachys</taxon>
    </lineage>
</organism>
<proteinExistence type="predicted"/>
<dbReference type="AlphaFoldDB" id="L0P208"/>
<protein>
    <submittedName>
        <fullName evidence="1">PH01B001I13.26 protein</fullName>
    </submittedName>
</protein>
<accession>L0P208</accession>
<gene>
    <name evidence="1" type="primary">PH01B001I13.26</name>
</gene>
<evidence type="ECO:0000313" key="1">
    <source>
        <dbReference type="EMBL" id="CCI55330.1"/>
    </source>
</evidence>
<sequence length="105" mass="11621">MATWVTRASVSVRRRSVHRCSEAAALLVSVGHDAKRVRVQQRRAVAHTAERRGQAYSRARVQDMATRGKLPLPASDLAHHFFRANRVRPKSLGNKNSATYGGTST</sequence>
<dbReference type="EMBL" id="FO203437">
    <property type="protein sequence ID" value="CCI55330.1"/>
    <property type="molecule type" value="Genomic_DNA"/>
</dbReference>
<reference evidence="1" key="1">
    <citation type="submission" date="2012-05" db="EMBL/GenBank/DDBJ databases">
        <authorList>
            <person name="Han B."/>
            <person name="Lu Y."/>
            <person name="Feng Q."/>
            <person name="Zhao Q."/>
            <person name="Lu T.T."/>
            <person name="Li Y."/>
            <person name="Liu K.Y."/>
            <person name="Huang X.H."/>
            <person name="Fan D.L."/>
            <person name="Weng Q.J."/>
            <person name="Zhang L."/>
            <person name="Lu Y.Q."/>
            <person name="Guo Y.L."/>
            <person name="Li W.J."/>
            <person name="Zhou C.C."/>
            <person name="Lu H.Y."/>
            <person name="Huang T."/>
            <person name="Zhu C.R."/>
            <person name="Zhao Y."/>
            <person name="Hu T."/>
            <person name="Yao N."/>
        </authorList>
    </citation>
    <scope>NUCLEOTIDE SEQUENCE</scope>
</reference>